<organism evidence="1 2">
    <name type="scientific">Colletotrichum lupini</name>
    <dbReference type="NCBI Taxonomy" id="145971"/>
    <lineage>
        <taxon>Eukaryota</taxon>
        <taxon>Fungi</taxon>
        <taxon>Dikarya</taxon>
        <taxon>Ascomycota</taxon>
        <taxon>Pezizomycotina</taxon>
        <taxon>Sordariomycetes</taxon>
        <taxon>Hypocreomycetidae</taxon>
        <taxon>Glomerellales</taxon>
        <taxon>Glomerellaceae</taxon>
        <taxon>Colletotrichum</taxon>
        <taxon>Colletotrichum acutatum species complex</taxon>
    </lineage>
</organism>
<dbReference type="KEGG" id="clup:CLUP02_12396"/>
<dbReference type="Proteomes" id="UP000830671">
    <property type="component" value="Chromosome 6"/>
</dbReference>
<sequence>MAFMVLLSQVQPEGLLREDAGLKDWEVFHSTTCFCIAFSYKLHLVNEKGWTGSIFRTRRGSTRSKEATYVLYLPEWQGVAEHVTEGEGKGALGLLAVEATTDFTAFLGILEETEDLAFVTFETVGEWQGLFLARLMIFKVRQSWGR</sequence>
<evidence type="ECO:0000313" key="1">
    <source>
        <dbReference type="EMBL" id="UQC86894.1"/>
    </source>
</evidence>
<dbReference type="RefSeq" id="XP_049148505.1">
    <property type="nucleotide sequence ID" value="XM_049291360.1"/>
</dbReference>
<reference evidence="1" key="1">
    <citation type="journal article" date="2021" name="Mol. Plant Microbe Interact.">
        <title>Complete Genome Sequence of the Plant-Pathogenic Fungus Colletotrichum lupini.</title>
        <authorList>
            <person name="Baroncelli R."/>
            <person name="Pensec F."/>
            <person name="Da Lio D."/>
            <person name="Boufleur T."/>
            <person name="Vicente I."/>
            <person name="Sarrocco S."/>
            <person name="Picot A."/>
            <person name="Baraldi E."/>
            <person name="Sukno S."/>
            <person name="Thon M."/>
            <person name="Le Floch G."/>
        </authorList>
    </citation>
    <scope>NUCLEOTIDE SEQUENCE</scope>
    <source>
        <strain evidence="1">IMI 504893</strain>
    </source>
</reference>
<accession>A0A9Q8T099</accession>
<protein>
    <submittedName>
        <fullName evidence="1">Uncharacterized protein</fullName>
    </submittedName>
</protein>
<gene>
    <name evidence="1" type="ORF">CLUP02_12396</name>
</gene>
<keyword evidence="2" id="KW-1185">Reference proteome</keyword>
<name>A0A9Q8T099_9PEZI</name>
<dbReference type="GeneID" id="73346370"/>
<dbReference type="AlphaFoldDB" id="A0A9Q8T099"/>
<evidence type="ECO:0000313" key="2">
    <source>
        <dbReference type="Proteomes" id="UP000830671"/>
    </source>
</evidence>
<proteinExistence type="predicted"/>
<dbReference type="EMBL" id="CP019478">
    <property type="protein sequence ID" value="UQC86894.1"/>
    <property type="molecule type" value="Genomic_DNA"/>
</dbReference>